<protein>
    <recommendedName>
        <fullName evidence="3">ATP:cob(I)alamin adenosyltransferase</fullName>
    </recommendedName>
</protein>
<name>A0A0E2HC78_9FIRM</name>
<sequence>MNDTYAAKEITAALLDVLKAQGLCLKEALRLIEKAEKMAESIHVPMVITVVDQGGNMVAMHRMDDSLLASISISYSKAYTAAALRAPTEDAARDILPGQPLYGLQQTHPGRFCIFGGGLPIMKHGSLIGGLGVSGGTVEQDMAVARYALSAD</sequence>
<dbReference type="EMBL" id="AGYR01000018">
    <property type="protein sequence ID" value="ENZ17275.1"/>
    <property type="molecule type" value="Genomic_DNA"/>
</dbReference>
<reference evidence="1 2" key="1">
    <citation type="submission" date="2013-01" db="EMBL/GenBank/DDBJ databases">
        <title>The Genome Sequence of Clostridium clostridioforme 90A8.</title>
        <authorList>
            <consortium name="The Broad Institute Genome Sequencing Platform"/>
            <person name="Earl A."/>
            <person name="Ward D."/>
            <person name="Feldgarden M."/>
            <person name="Gevers D."/>
            <person name="Courvalin P."/>
            <person name="Lambert T."/>
            <person name="Walker B."/>
            <person name="Young S.K."/>
            <person name="Zeng Q."/>
            <person name="Gargeya S."/>
            <person name="Fitzgerald M."/>
            <person name="Haas B."/>
            <person name="Abouelleil A."/>
            <person name="Alvarado L."/>
            <person name="Arachchi H.M."/>
            <person name="Berlin A.M."/>
            <person name="Chapman S.B."/>
            <person name="Dewar J."/>
            <person name="Goldberg J."/>
            <person name="Griggs A."/>
            <person name="Gujja S."/>
            <person name="Hansen M."/>
            <person name="Howarth C."/>
            <person name="Imamovic A."/>
            <person name="Larimer J."/>
            <person name="McCowan C."/>
            <person name="Murphy C."/>
            <person name="Neiman D."/>
            <person name="Pearson M."/>
            <person name="Priest M."/>
            <person name="Roberts A."/>
            <person name="Saif S."/>
            <person name="Shea T."/>
            <person name="Sisk P."/>
            <person name="Sykes S."/>
            <person name="Wortman J."/>
            <person name="Nusbaum C."/>
            <person name="Birren B."/>
        </authorList>
    </citation>
    <scope>NUCLEOTIDE SEQUENCE [LARGE SCALE GENOMIC DNA]</scope>
    <source>
        <strain evidence="1 2">90A8</strain>
    </source>
</reference>
<accession>A0A0E2HC78</accession>
<proteinExistence type="predicted"/>
<dbReference type="InterPro" id="IPR005624">
    <property type="entry name" value="PduO/GlcC-like"/>
</dbReference>
<evidence type="ECO:0000313" key="2">
    <source>
        <dbReference type="Proteomes" id="UP000013085"/>
    </source>
</evidence>
<comment type="caution">
    <text evidence="1">The sequence shown here is derived from an EMBL/GenBank/DDBJ whole genome shotgun (WGS) entry which is preliminary data.</text>
</comment>
<organism evidence="1 2">
    <name type="scientific">[Clostridium] clostridioforme 90A8</name>
    <dbReference type="NCBI Taxonomy" id="999408"/>
    <lineage>
        <taxon>Bacteria</taxon>
        <taxon>Bacillati</taxon>
        <taxon>Bacillota</taxon>
        <taxon>Clostridia</taxon>
        <taxon>Lachnospirales</taxon>
        <taxon>Lachnospiraceae</taxon>
        <taxon>Enterocloster</taxon>
    </lineage>
</organism>
<dbReference type="InterPro" id="IPR052517">
    <property type="entry name" value="GlcG_carb_metab_protein"/>
</dbReference>
<dbReference type="PATRIC" id="fig|999408.3.peg.2193"/>
<dbReference type="Gene3D" id="3.30.450.150">
    <property type="entry name" value="Haem-degrading domain"/>
    <property type="match status" value="1"/>
</dbReference>
<dbReference type="HOGENOM" id="CLU_103773_2_2_9"/>
<dbReference type="PANTHER" id="PTHR34309:SF1">
    <property type="entry name" value="PROTEIN GLCG"/>
    <property type="match status" value="1"/>
</dbReference>
<dbReference type="Proteomes" id="UP000013085">
    <property type="component" value="Unassembled WGS sequence"/>
</dbReference>
<dbReference type="GeneID" id="57960188"/>
<evidence type="ECO:0000313" key="1">
    <source>
        <dbReference type="EMBL" id="ENZ17275.1"/>
    </source>
</evidence>
<dbReference type="PANTHER" id="PTHR34309">
    <property type="entry name" value="SLR1406 PROTEIN"/>
    <property type="match status" value="1"/>
</dbReference>
<dbReference type="InterPro" id="IPR038084">
    <property type="entry name" value="PduO/GlcC-like_sf"/>
</dbReference>
<gene>
    <name evidence="1" type="ORF">HMPREF1090_02045</name>
</gene>
<evidence type="ECO:0008006" key="3">
    <source>
        <dbReference type="Google" id="ProtNLM"/>
    </source>
</evidence>
<dbReference type="SUPFAM" id="SSF143744">
    <property type="entry name" value="GlcG-like"/>
    <property type="match status" value="1"/>
</dbReference>
<dbReference type="RefSeq" id="WP_002583268.1">
    <property type="nucleotide sequence ID" value="NZ_KB851019.1"/>
</dbReference>
<dbReference type="AlphaFoldDB" id="A0A0E2HC78"/>
<dbReference type="Pfam" id="PF03928">
    <property type="entry name" value="HbpS-like"/>
    <property type="match status" value="1"/>
</dbReference>